<feature type="transmembrane region" description="Helical" evidence="1">
    <location>
        <begin position="139"/>
        <end position="157"/>
    </location>
</feature>
<keyword evidence="1" id="KW-0812">Transmembrane</keyword>
<feature type="transmembrane region" description="Helical" evidence="1">
    <location>
        <begin position="186"/>
        <end position="207"/>
    </location>
</feature>
<evidence type="ECO:0000256" key="1">
    <source>
        <dbReference type="SAM" id="Phobius"/>
    </source>
</evidence>
<dbReference type="EMBL" id="REGN01001539">
    <property type="protein sequence ID" value="RNA34001.1"/>
    <property type="molecule type" value="Genomic_DNA"/>
</dbReference>
<keyword evidence="3" id="KW-1185">Reference proteome</keyword>
<gene>
    <name evidence="2" type="ORF">BpHYR1_046718</name>
</gene>
<keyword evidence="1" id="KW-0472">Membrane</keyword>
<keyword evidence="1" id="KW-1133">Transmembrane helix</keyword>
<protein>
    <submittedName>
        <fullName evidence="2">Uncharacterized protein</fullName>
    </submittedName>
</protein>
<proteinExistence type="predicted"/>
<evidence type="ECO:0000313" key="3">
    <source>
        <dbReference type="Proteomes" id="UP000276133"/>
    </source>
</evidence>
<evidence type="ECO:0000313" key="2">
    <source>
        <dbReference type="EMBL" id="RNA34001.1"/>
    </source>
</evidence>
<dbReference type="AlphaFoldDB" id="A0A3M7SDY2"/>
<dbReference type="Proteomes" id="UP000276133">
    <property type="component" value="Unassembled WGS sequence"/>
</dbReference>
<organism evidence="2 3">
    <name type="scientific">Brachionus plicatilis</name>
    <name type="common">Marine rotifer</name>
    <name type="synonym">Brachionus muelleri</name>
    <dbReference type="NCBI Taxonomy" id="10195"/>
    <lineage>
        <taxon>Eukaryota</taxon>
        <taxon>Metazoa</taxon>
        <taxon>Spiralia</taxon>
        <taxon>Gnathifera</taxon>
        <taxon>Rotifera</taxon>
        <taxon>Eurotatoria</taxon>
        <taxon>Monogononta</taxon>
        <taxon>Pseudotrocha</taxon>
        <taxon>Ploima</taxon>
        <taxon>Brachionidae</taxon>
        <taxon>Brachionus</taxon>
    </lineage>
</organism>
<accession>A0A3M7SDY2</accession>
<name>A0A3M7SDY2_BRAPC</name>
<comment type="caution">
    <text evidence="2">The sequence shown here is derived from an EMBL/GenBank/DDBJ whole genome shotgun (WGS) entry which is preliminary data.</text>
</comment>
<sequence length="277" mass="32421">MRFLTKGFLKKSCFGCRLSDSAKNFSSFLLARDSCRILLIQNGGKSIISFHFLQVRITFLQSDSPDMLRKIRLKISLGRSLMFRQLSYLLNFGNILYDEINAIVKNNFNYWHLEVDDQFKELILILKDKLFELIINFKIFINLKKIFTIACVSILLMKQQSDSLSKSIILKYVILNFSTYKQIYEYFIFILFNFFFTCSFEIGIFILKTVHVTPSVQGGVVKLPLYRKYPLLFKTAPAAGSMENKEIYFHSKDARYLMEFTLINIEAPVKMKIDILE</sequence>
<reference evidence="2 3" key="1">
    <citation type="journal article" date="2018" name="Sci. Rep.">
        <title>Genomic signatures of local adaptation to the degree of environmental predictability in rotifers.</title>
        <authorList>
            <person name="Franch-Gras L."/>
            <person name="Hahn C."/>
            <person name="Garcia-Roger E.M."/>
            <person name="Carmona M.J."/>
            <person name="Serra M."/>
            <person name="Gomez A."/>
        </authorList>
    </citation>
    <scope>NUCLEOTIDE SEQUENCE [LARGE SCALE GENOMIC DNA]</scope>
    <source>
        <strain evidence="2">HYR1</strain>
    </source>
</reference>